<proteinExistence type="predicted"/>
<keyword evidence="3 6" id="KW-1133">Transmembrane helix</keyword>
<dbReference type="PROSITE" id="PS50850">
    <property type="entry name" value="MFS"/>
    <property type="match status" value="1"/>
</dbReference>
<dbReference type="SUPFAM" id="SSF103473">
    <property type="entry name" value="MFS general substrate transporter"/>
    <property type="match status" value="1"/>
</dbReference>
<dbReference type="InterPro" id="IPR011701">
    <property type="entry name" value="MFS"/>
</dbReference>
<evidence type="ECO:0000256" key="1">
    <source>
        <dbReference type="ARBA" id="ARBA00004141"/>
    </source>
</evidence>
<evidence type="ECO:0000256" key="5">
    <source>
        <dbReference type="SAM" id="MobiDB-lite"/>
    </source>
</evidence>
<feature type="transmembrane region" description="Helical" evidence="6">
    <location>
        <begin position="426"/>
        <end position="451"/>
    </location>
</feature>
<feature type="transmembrane region" description="Helical" evidence="6">
    <location>
        <begin position="355"/>
        <end position="378"/>
    </location>
</feature>
<reference evidence="9" key="1">
    <citation type="journal article" date="2017" name="Genome Biol.">
        <title>Comparative genomics reveals high biological diversity and specific adaptations in the industrially and medically important fungal genus Aspergillus.</title>
        <authorList>
            <person name="de Vries R.P."/>
            <person name="Riley R."/>
            <person name="Wiebenga A."/>
            <person name="Aguilar-Osorio G."/>
            <person name="Amillis S."/>
            <person name="Uchima C.A."/>
            <person name="Anderluh G."/>
            <person name="Asadollahi M."/>
            <person name="Askin M."/>
            <person name="Barry K."/>
            <person name="Battaglia E."/>
            <person name="Bayram O."/>
            <person name="Benocci T."/>
            <person name="Braus-Stromeyer S.A."/>
            <person name="Caldana C."/>
            <person name="Canovas D."/>
            <person name="Cerqueira G.C."/>
            <person name="Chen F."/>
            <person name="Chen W."/>
            <person name="Choi C."/>
            <person name="Clum A."/>
            <person name="Dos Santos R.A."/>
            <person name="Damasio A.R."/>
            <person name="Diallinas G."/>
            <person name="Emri T."/>
            <person name="Fekete E."/>
            <person name="Flipphi M."/>
            <person name="Freyberg S."/>
            <person name="Gallo A."/>
            <person name="Gournas C."/>
            <person name="Habgood R."/>
            <person name="Hainaut M."/>
            <person name="Harispe M.L."/>
            <person name="Henrissat B."/>
            <person name="Hilden K.S."/>
            <person name="Hope R."/>
            <person name="Hossain A."/>
            <person name="Karabika E."/>
            <person name="Karaffa L."/>
            <person name="Karanyi Z."/>
            <person name="Krasevec N."/>
            <person name="Kuo A."/>
            <person name="Kusch H."/>
            <person name="LaButti K."/>
            <person name="Lagendijk E.L."/>
            <person name="Lapidus A."/>
            <person name="Levasseur A."/>
            <person name="Lindquist E."/>
            <person name="Lipzen A."/>
            <person name="Logrieco A.F."/>
            <person name="MacCabe A."/>
            <person name="Maekelae M.R."/>
            <person name="Malavazi I."/>
            <person name="Melin P."/>
            <person name="Meyer V."/>
            <person name="Mielnichuk N."/>
            <person name="Miskei M."/>
            <person name="Molnar A.P."/>
            <person name="Mule G."/>
            <person name="Ngan C.Y."/>
            <person name="Orejas M."/>
            <person name="Orosz E."/>
            <person name="Ouedraogo J.P."/>
            <person name="Overkamp K.M."/>
            <person name="Park H.-S."/>
            <person name="Perrone G."/>
            <person name="Piumi F."/>
            <person name="Punt P.J."/>
            <person name="Ram A.F."/>
            <person name="Ramon A."/>
            <person name="Rauscher S."/>
            <person name="Record E."/>
            <person name="Riano-Pachon D.M."/>
            <person name="Robert V."/>
            <person name="Roehrig J."/>
            <person name="Ruller R."/>
            <person name="Salamov A."/>
            <person name="Salih N.S."/>
            <person name="Samson R.A."/>
            <person name="Sandor E."/>
            <person name="Sanguinetti M."/>
            <person name="Schuetze T."/>
            <person name="Sepcic K."/>
            <person name="Shelest E."/>
            <person name="Sherlock G."/>
            <person name="Sophianopoulou V."/>
            <person name="Squina F.M."/>
            <person name="Sun H."/>
            <person name="Susca A."/>
            <person name="Todd R.B."/>
            <person name="Tsang A."/>
            <person name="Unkles S.E."/>
            <person name="van de Wiele N."/>
            <person name="van Rossen-Uffink D."/>
            <person name="Oliveira J.V."/>
            <person name="Vesth T.C."/>
            <person name="Visser J."/>
            <person name="Yu J.-H."/>
            <person name="Zhou M."/>
            <person name="Andersen M.R."/>
            <person name="Archer D.B."/>
            <person name="Baker S.E."/>
            <person name="Benoit I."/>
            <person name="Brakhage A.A."/>
            <person name="Braus G.H."/>
            <person name="Fischer R."/>
            <person name="Frisvad J.C."/>
            <person name="Goldman G.H."/>
            <person name="Houbraken J."/>
            <person name="Oakley B."/>
            <person name="Pocsi I."/>
            <person name="Scazzocchio C."/>
            <person name="Seiboth B."/>
            <person name="vanKuyk P.A."/>
            <person name="Wortman J."/>
            <person name="Dyer P.S."/>
            <person name="Grigoriev I.V."/>
        </authorList>
    </citation>
    <scope>NUCLEOTIDE SEQUENCE [LARGE SCALE GENOMIC DNA]</scope>
    <source>
        <strain evidence="9">CBS 101740 / IMI 381727 / IBT 21946</strain>
    </source>
</reference>
<feature type="transmembrane region" description="Helical" evidence="6">
    <location>
        <begin position="310"/>
        <end position="335"/>
    </location>
</feature>
<name>A0A1L9ULM8_ASPBC</name>
<evidence type="ECO:0000256" key="2">
    <source>
        <dbReference type="ARBA" id="ARBA00022692"/>
    </source>
</evidence>
<organism evidence="8 9">
    <name type="scientific">Aspergillus brasiliensis (strain CBS 101740 / IMI 381727 / IBT 21946)</name>
    <dbReference type="NCBI Taxonomy" id="767769"/>
    <lineage>
        <taxon>Eukaryota</taxon>
        <taxon>Fungi</taxon>
        <taxon>Dikarya</taxon>
        <taxon>Ascomycota</taxon>
        <taxon>Pezizomycotina</taxon>
        <taxon>Eurotiomycetes</taxon>
        <taxon>Eurotiomycetidae</taxon>
        <taxon>Eurotiales</taxon>
        <taxon>Aspergillaceae</taxon>
        <taxon>Aspergillus</taxon>
        <taxon>Aspergillus subgen. Circumdati</taxon>
    </lineage>
</organism>
<keyword evidence="4 6" id="KW-0472">Membrane</keyword>
<feature type="transmembrane region" description="Helical" evidence="6">
    <location>
        <begin position="463"/>
        <end position="481"/>
    </location>
</feature>
<dbReference type="OrthoDB" id="5215911at2759"/>
<dbReference type="PANTHER" id="PTHR23502">
    <property type="entry name" value="MAJOR FACILITATOR SUPERFAMILY"/>
    <property type="match status" value="1"/>
</dbReference>
<protein>
    <recommendedName>
        <fullName evidence="7">Major facilitator superfamily (MFS) profile domain-containing protein</fullName>
    </recommendedName>
</protein>
<comment type="subcellular location">
    <subcellularLocation>
        <location evidence="1">Membrane</location>
        <topology evidence="1">Multi-pass membrane protein</topology>
    </subcellularLocation>
</comment>
<evidence type="ECO:0000313" key="8">
    <source>
        <dbReference type="EMBL" id="OJJ72643.1"/>
    </source>
</evidence>
<dbReference type="Gene3D" id="1.20.1250.20">
    <property type="entry name" value="MFS general substrate transporter like domains"/>
    <property type="match status" value="1"/>
</dbReference>
<dbReference type="RefSeq" id="XP_067479891.1">
    <property type="nucleotide sequence ID" value="XM_067620851.1"/>
</dbReference>
<dbReference type="InterPro" id="IPR020846">
    <property type="entry name" value="MFS_dom"/>
</dbReference>
<dbReference type="PANTHER" id="PTHR23502:SF50">
    <property type="entry name" value="TRANSPORTER, PUTATIVE (AFU_ORTHOLOGUE AFUA_5G00430)-RELATED"/>
    <property type="match status" value="1"/>
</dbReference>
<dbReference type="Proteomes" id="UP000184499">
    <property type="component" value="Unassembled WGS sequence"/>
</dbReference>
<evidence type="ECO:0000259" key="7">
    <source>
        <dbReference type="PROSITE" id="PS50850"/>
    </source>
</evidence>
<evidence type="ECO:0000256" key="6">
    <source>
        <dbReference type="SAM" id="Phobius"/>
    </source>
</evidence>
<accession>A0A1L9ULM8</accession>
<feature type="transmembrane region" description="Helical" evidence="6">
    <location>
        <begin position="92"/>
        <end position="109"/>
    </location>
</feature>
<dbReference type="AlphaFoldDB" id="A0A1L9ULM8"/>
<dbReference type="GO" id="GO:0022857">
    <property type="term" value="F:transmembrane transporter activity"/>
    <property type="evidence" value="ECO:0007669"/>
    <property type="project" value="InterPro"/>
</dbReference>
<keyword evidence="9" id="KW-1185">Reference proteome</keyword>
<evidence type="ECO:0000256" key="4">
    <source>
        <dbReference type="ARBA" id="ARBA00023136"/>
    </source>
</evidence>
<feature type="region of interest" description="Disordered" evidence="5">
    <location>
        <begin position="250"/>
        <end position="270"/>
    </location>
</feature>
<feature type="transmembrane region" description="Helical" evidence="6">
    <location>
        <begin position="205"/>
        <end position="225"/>
    </location>
</feature>
<dbReference type="GO" id="GO:0005886">
    <property type="term" value="C:plasma membrane"/>
    <property type="evidence" value="ECO:0007669"/>
    <property type="project" value="TreeGrafter"/>
</dbReference>
<evidence type="ECO:0000256" key="3">
    <source>
        <dbReference type="ARBA" id="ARBA00022989"/>
    </source>
</evidence>
<keyword evidence="2 6" id="KW-0812">Transmembrane</keyword>
<gene>
    <name evidence="8" type="ORF">ASPBRDRAFT_195326</name>
</gene>
<dbReference type="GeneID" id="93573339"/>
<feature type="transmembrane region" description="Helical" evidence="6">
    <location>
        <begin position="50"/>
        <end position="72"/>
    </location>
</feature>
<dbReference type="Pfam" id="PF07690">
    <property type="entry name" value="MFS_1"/>
    <property type="match status" value="1"/>
</dbReference>
<dbReference type="InterPro" id="IPR036259">
    <property type="entry name" value="MFS_trans_sf"/>
</dbReference>
<dbReference type="OMA" id="LMNVAPF"/>
<dbReference type="STRING" id="767769.A0A1L9ULM8"/>
<feature type="transmembrane region" description="Helical" evidence="6">
    <location>
        <begin position="141"/>
        <end position="163"/>
    </location>
</feature>
<feature type="transmembrane region" description="Helical" evidence="6">
    <location>
        <begin position="399"/>
        <end position="420"/>
    </location>
</feature>
<dbReference type="EMBL" id="KV878683">
    <property type="protein sequence ID" value="OJJ72643.1"/>
    <property type="molecule type" value="Genomic_DNA"/>
</dbReference>
<dbReference type="VEuPathDB" id="FungiDB:ASPBRDRAFT_195326"/>
<feature type="domain" description="Major facilitator superfamily (MFS) profile" evidence="7">
    <location>
        <begin position="51"/>
        <end position="518"/>
    </location>
</feature>
<sequence>MADDQREQMLNWAPGTVTLEDIHGSNVLLFPTPSDDPDDPLNWTKARKTLNYTLVSLFVLFTFVELDIGFTAWGPMETELGFTVDQLNAGTAINYGGLAVGCFFLLPLARKYGRRPIYIFASALQLAASVWNAKVYTFGDYIGAMLISGLGGAISEIIVQMTVADLFFVHQHATMNGLFVLFQSVGAFLGPVASGYVVESQGWRWTWWWCVIFFAVILLCVIFLFKESKFLPVLDAQEVIPDVHPSGVQESEYSRKHKGRSSSVDKKDATQSVERCATLQPRREPKTYLQRMALFTPSDEAIWPHVWQPVVILFTFPAVTYTALTYGSTLCWFAVMTSLQATYMLLPPYNFTSVGIGLMNVAPFIGSLLGFPISGYLSDKSILWLSKRNNGIYEPEMRLWLSLPIIALGPGSILMFGLGLAYGAHWVVLAVGYGIFGFVLSCSGGISLSYLMDCYQDIVGDTLVGVVFMRNVFSVIVLFTLTPWVNGMGMQNLHILIAVVAFFIYSIPIPLLLWGKRARIATASIYRKMAESQSDNRAV</sequence>
<feature type="transmembrane region" description="Helical" evidence="6">
    <location>
        <begin position="175"/>
        <end position="193"/>
    </location>
</feature>
<evidence type="ECO:0000313" key="9">
    <source>
        <dbReference type="Proteomes" id="UP000184499"/>
    </source>
</evidence>
<feature type="transmembrane region" description="Helical" evidence="6">
    <location>
        <begin position="493"/>
        <end position="514"/>
    </location>
</feature>